<keyword evidence="1" id="KW-0862">Zinc</keyword>
<evidence type="ECO:0000256" key="1">
    <source>
        <dbReference type="PROSITE-ProRule" id="PRU00723"/>
    </source>
</evidence>
<protein>
    <submittedName>
        <fullName evidence="4">CIC11C00000003672</fullName>
    </submittedName>
</protein>
<name>A0A1L0C016_9ASCO</name>
<sequence>MYSEAVNMAEQLHVLPNTLPSDIKAFWTLGFLQEDPGLIIWHRISTHLQNHSLLMDFSYAPPPPSKGKRKQLPGAGQKKQKTEDFFDLPTHLPNTGSHVQKTVQSEDLLEEERHLGSGGSKEPIFIEGTSITLQTEEDIAKWIAERRKNWPTKKNIELKAKRELERKAPEPEKTPAKQVCKFYAKSKKCKFGAKCRNVHEAASNNSASKMINGIQVAVPKRYKKEMQVSSSLYKNLMQREHYEHENNLIIDFLQYLENNKLIDRHASL</sequence>
<reference evidence="4 5" key="1">
    <citation type="submission" date="2016-10" db="EMBL/GenBank/DDBJ databases">
        <authorList>
            <person name="de Groot N.N."/>
        </authorList>
    </citation>
    <scope>NUCLEOTIDE SEQUENCE [LARGE SCALE GENOMIC DNA]</scope>
    <source>
        <strain evidence="4 5">PYCC 4715</strain>
    </source>
</reference>
<keyword evidence="1" id="KW-0863">Zinc-finger</keyword>
<dbReference type="AlphaFoldDB" id="A0A1L0C016"/>
<evidence type="ECO:0000256" key="2">
    <source>
        <dbReference type="SAM" id="MobiDB-lite"/>
    </source>
</evidence>
<accession>A0A1L0C016</accession>
<organism evidence="4 5">
    <name type="scientific">Sungouiella intermedia</name>
    <dbReference type="NCBI Taxonomy" id="45354"/>
    <lineage>
        <taxon>Eukaryota</taxon>
        <taxon>Fungi</taxon>
        <taxon>Dikarya</taxon>
        <taxon>Ascomycota</taxon>
        <taxon>Saccharomycotina</taxon>
        <taxon>Pichiomycetes</taxon>
        <taxon>Metschnikowiaceae</taxon>
        <taxon>Sungouiella</taxon>
    </lineage>
</organism>
<dbReference type="Pfam" id="PF00642">
    <property type="entry name" value="zf-CCCH"/>
    <property type="match status" value="1"/>
</dbReference>
<dbReference type="EMBL" id="LT635768">
    <property type="protein sequence ID" value="SGZ56843.1"/>
    <property type="molecule type" value="Genomic_DNA"/>
</dbReference>
<proteinExistence type="predicted"/>
<evidence type="ECO:0000313" key="5">
    <source>
        <dbReference type="Proteomes" id="UP000182259"/>
    </source>
</evidence>
<dbReference type="Pfam" id="PF10453">
    <property type="entry name" value="NUFIP1"/>
    <property type="match status" value="1"/>
</dbReference>
<gene>
    <name evidence="4" type="ORF">SAMEA4029009_CIC11G00000003672</name>
</gene>
<feature type="zinc finger region" description="C3H1-type" evidence="1">
    <location>
        <begin position="174"/>
        <end position="202"/>
    </location>
</feature>
<evidence type="ECO:0000313" key="4">
    <source>
        <dbReference type="EMBL" id="SGZ56843.1"/>
    </source>
</evidence>
<dbReference type="Proteomes" id="UP000182259">
    <property type="component" value="Chromosome V"/>
</dbReference>
<dbReference type="Gene3D" id="4.10.1000.10">
    <property type="entry name" value="Zinc finger, CCCH-type"/>
    <property type="match status" value="1"/>
</dbReference>
<keyword evidence="1" id="KW-0479">Metal-binding</keyword>
<evidence type="ECO:0000259" key="3">
    <source>
        <dbReference type="PROSITE" id="PS50103"/>
    </source>
</evidence>
<feature type="domain" description="C3H1-type" evidence="3">
    <location>
        <begin position="174"/>
        <end position="202"/>
    </location>
</feature>
<dbReference type="PROSITE" id="PS50103">
    <property type="entry name" value="ZF_C3H1"/>
    <property type="match status" value="1"/>
</dbReference>
<dbReference type="InterPro" id="IPR000571">
    <property type="entry name" value="Znf_CCCH"/>
</dbReference>
<dbReference type="GO" id="GO:0008270">
    <property type="term" value="F:zinc ion binding"/>
    <property type="evidence" value="ECO:0007669"/>
    <property type="project" value="UniProtKB-KW"/>
</dbReference>
<dbReference type="InterPro" id="IPR019496">
    <property type="entry name" value="NUFIP1_cons_dom"/>
</dbReference>
<feature type="region of interest" description="Disordered" evidence="2">
    <location>
        <begin position="59"/>
        <end position="122"/>
    </location>
</feature>
<feature type="compositionally biased region" description="Polar residues" evidence="2">
    <location>
        <begin position="92"/>
        <end position="105"/>
    </location>
</feature>